<comment type="subcellular location">
    <subcellularLocation>
        <location evidence="1">Endomembrane system</location>
    </subcellularLocation>
</comment>
<gene>
    <name evidence="4" type="ORF">KK1_024227</name>
</gene>
<dbReference type="InterPro" id="IPR023175">
    <property type="entry name" value="Vta1/CALS_N_sf"/>
</dbReference>
<keyword evidence="5" id="KW-1185">Reference proteome</keyword>
<dbReference type="OMA" id="SANHYLP"/>
<evidence type="ECO:0000256" key="2">
    <source>
        <dbReference type="ARBA" id="ARBA00023136"/>
    </source>
</evidence>
<dbReference type="InterPro" id="IPR039431">
    <property type="entry name" value="Vta1/CALS_N"/>
</dbReference>
<dbReference type="GO" id="GO:0046527">
    <property type="term" value="F:glucosyltransferase activity"/>
    <property type="evidence" value="ECO:0007669"/>
    <property type="project" value="TreeGrafter"/>
</dbReference>
<evidence type="ECO:0000313" key="4">
    <source>
        <dbReference type="EMBL" id="KYP67872.1"/>
    </source>
</evidence>
<dbReference type="GO" id="GO:0005886">
    <property type="term" value="C:plasma membrane"/>
    <property type="evidence" value="ECO:0007669"/>
    <property type="project" value="TreeGrafter"/>
</dbReference>
<dbReference type="InterPro" id="IPR026899">
    <property type="entry name" value="FKS1-like_dom1"/>
</dbReference>
<dbReference type="PANTHER" id="PTHR12741:SF106">
    <property type="entry name" value="CALLOSE SYNTHASE 5"/>
    <property type="match status" value="1"/>
</dbReference>
<protein>
    <submittedName>
        <fullName evidence="4">Callose synthase 5</fullName>
    </submittedName>
</protein>
<dbReference type="Pfam" id="PF04652">
    <property type="entry name" value="Vta1"/>
    <property type="match status" value="1"/>
</dbReference>
<evidence type="ECO:0000259" key="3">
    <source>
        <dbReference type="SMART" id="SM01205"/>
    </source>
</evidence>
<accession>A0A151TLD8</accession>
<name>A0A151TLD8_CAJCA</name>
<dbReference type="Gene3D" id="1.25.40.270">
    <property type="entry name" value="Vacuolar protein sorting-associated protein vta1"/>
    <property type="match status" value="1"/>
</dbReference>
<dbReference type="GO" id="GO:0012505">
    <property type="term" value="C:endomembrane system"/>
    <property type="evidence" value="ECO:0007669"/>
    <property type="project" value="UniProtKB-SubCell"/>
</dbReference>
<dbReference type="Gramene" id="C.cajan_23540.t">
    <property type="protein sequence ID" value="C.cajan_23540.t"/>
    <property type="gene ID" value="C.cajan_23540"/>
</dbReference>
<proteinExistence type="predicted"/>
<dbReference type="AlphaFoldDB" id="A0A151TLD8"/>
<evidence type="ECO:0000256" key="1">
    <source>
        <dbReference type="ARBA" id="ARBA00004308"/>
    </source>
</evidence>
<keyword evidence="2" id="KW-0472">Membrane</keyword>
<dbReference type="Pfam" id="PF14288">
    <property type="entry name" value="FKS1_dom1"/>
    <property type="match status" value="1"/>
</dbReference>
<dbReference type="EMBL" id="CM003607">
    <property type="protein sequence ID" value="KYP67872.1"/>
    <property type="molecule type" value="Genomic_DNA"/>
</dbReference>
<organism evidence="4 5">
    <name type="scientific">Cajanus cajan</name>
    <name type="common">Pigeon pea</name>
    <name type="synonym">Cajanus indicus</name>
    <dbReference type="NCBI Taxonomy" id="3821"/>
    <lineage>
        <taxon>Eukaryota</taxon>
        <taxon>Viridiplantae</taxon>
        <taxon>Streptophyta</taxon>
        <taxon>Embryophyta</taxon>
        <taxon>Tracheophyta</taxon>
        <taxon>Spermatophyta</taxon>
        <taxon>Magnoliopsida</taxon>
        <taxon>eudicotyledons</taxon>
        <taxon>Gunneridae</taxon>
        <taxon>Pentapetalae</taxon>
        <taxon>rosids</taxon>
        <taxon>fabids</taxon>
        <taxon>Fabales</taxon>
        <taxon>Fabaceae</taxon>
        <taxon>Papilionoideae</taxon>
        <taxon>50 kb inversion clade</taxon>
        <taxon>NPAAA clade</taxon>
        <taxon>indigoferoid/millettioid clade</taxon>
        <taxon>Phaseoleae</taxon>
        <taxon>Cajanus</taxon>
    </lineage>
</organism>
<dbReference type="STRING" id="3821.A0A151TLD8"/>
<dbReference type="PANTHER" id="PTHR12741">
    <property type="entry name" value="LYST-INTERACTING PROTEIN LIP5 DOPAMINE RESPONSIVE PROTEIN DRG-1"/>
    <property type="match status" value="1"/>
</dbReference>
<reference evidence="4 5" key="1">
    <citation type="journal article" date="2012" name="Nat. Biotechnol.">
        <title>Draft genome sequence of pigeonpea (Cajanus cajan), an orphan legume crop of resource-poor farmers.</title>
        <authorList>
            <person name="Varshney R.K."/>
            <person name="Chen W."/>
            <person name="Li Y."/>
            <person name="Bharti A.K."/>
            <person name="Saxena R.K."/>
            <person name="Schlueter J.A."/>
            <person name="Donoghue M.T."/>
            <person name="Azam S."/>
            <person name="Fan G."/>
            <person name="Whaley A.M."/>
            <person name="Farmer A.D."/>
            <person name="Sheridan J."/>
            <person name="Iwata A."/>
            <person name="Tuteja R."/>
            <person name="Penmetsa R.V."/>
            <person name="Wu W."/>
            <person name="Upadhyaya H.D."/>
            <person name="Yang S.P."/>
            <person name="Shah T."/>
            <person name="Saxena K.B."/>
            <person name="Michael T."/>
            <person name="McCombie W.R."/>
            <person name="Yang B."/>
            <person name="Zhang G."/>
            <person name="Yang H."/>
            <person name="Wang J."/>
            <person name="Spillane C."/>
            <person name="Cook D.R."/>
            <person name="May G.D."/>
            <person name="Xu X."/>
            <person name="Jackson S.A."/>
        </authorList>
    </citation>
    <scope>NUCLEOTIDE SEQUENCE [LARGE SCALE GENOMIC DNA]</scope>
    <source>
        <strain evidence="5">cv. Asha</strain>
    </source>
</reference>
<dbReference type="Proteomes" id="UP000075243">
    <property type="component" value="Chromosome 5"/>
</dbReference>
<evidence type="ECO:0000313" key="5">
    <source>
        <dbReference type="Proteomes" id="UP000075243"/>
    </source>
</evidence>
<dbReference type="SMART" id="SM01205">
    <property type="entry name" value="FKS1_dom1"/>
    <property type="match status" value="1"/>
</dbReference>
<sequence length="415" mass="47407">MSSSQDPSTLNRRPSRTSAMTTFSMEVFDNEVVPSSLTTISPILRVANEIETERPRVSYLCRFYAFEKVHRLDQSSTGCGVRQLKTLLLQRLERAGIIAAARDVQAKLEIYTPYNFLPLDTAGASMPIMQFEEIKAAVSALWNTHGLNWPSSVEQHRHKTGDLDMLDWLKAMFGFQACILHRDNVRNQREHLILLLANSHIRLHPKPEPFNLASLDDRAVDSVMKNLFKNYKTWCKFLGRKHSLSSYGVLSHRLPQGQQEIQQRNLLYMGLYLLIWGEAANVRFMAEGVCYIFHNMAYQLHGLLAGNVSIATGENIKPSYGGGDEAFLRKVITPLYRVIEKEAKKSRHGKAPHSAWCNYDDLNEYFWSSECFSLGWPMRDDGEFFKSTSDLTQVFILILHNKQVYFGNKGKGLFS</sequence>
<feature type="domain" description="1,3-beta-glucan synthase component FKS1-like" evidence="3">
    <location>
        <begin position="263"/>
        <end position="379"/>
    </location>
</feature>